<evidence type="ECO:0000313" key="3">
    <source>
        <dbReference type="Proteomes" id="UP000663824"/>
    </source>
</evidence>
<gene>
    <name evidence="1" type="ORF">MBJ925_LOCUS13238</name>
    <name evidence="2" type="ORF">SMN809_LOCUS17181</name>
</gene>
<feature type="non-terminal residue" evidence="1">
    <location>
        <position position="1"/>
    </location>
</feature>
<organism evidence="1 3">
    <name type="scientific">Rotaria magnacalcarata</name>
    <dbReference type="NCBI Taxonomy" id="392030"/>
    <lineage>
        <taxon>Eukaryota</taxon>
        <taxon>Metazoa</taxon>
        <taxon>Spiralia</taxon>
        <taxon>Gnathifera</taxon>
        <taxon>Rotifera</taxon>
        <taxon>Eurotatoria</taxon>
        <taxon>Bdelloidea</taxon>
        <taxon>Philodinida</taxon>
        <taxon>Philodinidae</taxon>
        <taxon>Rotaria</taxon>
    </lineage>
</organism>
<protein>
    <submittedName>
        <fullName evidence="1">Uncharacterized protein</fullName>
    </submittedName>
</protein>
<comment type="caution">
    <text evidence="1">The sequence shown here is derived from an EMBL/GenBank/DDBJ whole genome shotgun (WGS) entry which is preliminary data.</text>
</comment>
<proteinExistence type="predicted"/>
<reference evidence="1" key="1">
    <citation type="submission" date="2021-02" db="EMBL/GenBank/DDBJ databases">
        <authorList>
            <person name="Nowell W R."/>
        </authorList>
    </citation>
    <scope>NUCLEOTIDE SEQUENCE</scope>
</reference>
<dbReference type="Proteomes" id="UP000663824">
    <property type="component" value="Unassembled WGS sequence"/>
</dbReference>
<dbReference type="EMBL" id="CAJNRE010006039">
    <property type="protein sequence ID" value="CAF2052256.1"/>
    <property type="molecule type" value="Genomic_DNA"/>
</dbReference>
<evidence type="ECO:0000313" key="2">
    <source>
        <dbReference type="EMBL" id="CAF4097664.1"/>
    </source>
</evidence>
<name>A0A816PVN2_9BILA</name>
<dbReference type="AlphaFoldDB" id="A0A816PVN2"/>
<dbReference type="EMBL" id="CAJOBI010007884">
    <property type="protein sequence ID" value="CAF4097664.1"/>
    <property type="molecule type" value="Genomic_DNA"/>
</dbReference>
<evidence type="ECO:0000313" key="1">
    <source>
        <dbReference type="EMBL" id="CAF2052256.1"/>
    </source>
</evidence>
<dbReference type="Proteomes" id="UP000676336">
    <property type="component" value="Unassembled WGS sequence"/>
</dbReference>
<accession>A0A816PVN2</accession>
<sequence>PDDRSVILRYIIETLFIIHGQTMLNMICPVGADPKRHYGEVYDPVWCANLKQQPKATPTAKTSKI</sequence>